<comment type="similarity">
    <text evidence="1">Belongs to the mTERF family.</text>
</comment>
<keyword evidence="2" id="KW-0806">Transcription termination</keyword>
<evidence type="ECO:0000256" key="4">
    <source>
        <dbReference type="SAM" id="MobiDB-lite"/>
    </source>
</evidence>
<dbReference type="GO" id="GO:0003676">
    <property type="term" value="F:nucleic acid binding"/>
    <property type="evidence" value="ECO:0007669"/>
    <property type="project" value="InterPro"/>
</dbReference>
<sequence>MLSCPHHHHPLHFHHHHRNRNSTTILQLSSSHHHHHDQTPQNHATTTTITTNDKPILRTHNSKSTSLLIHHLKSPNQTQNKIETSQDVITPEERVKLQELTLVTKKRIPRFPGSVFQTKAESLDSPLQTLFRNQSEDEYNSENDDDFDEEMVVKAIEIRRKVTAEIFKQAMRKKGKFGITYSTNLVNRLDDFVDFVMIKAAAMKRMDEFEFLSFNDRARRVIEELNVVPLIRWLKHNAVSYPRIAKLIYMSRGNVESIRRVTEWLKSIHVKGEFLGSVLTKAGENILERPIEDLDEIVWYLESNGVRMDWMGYVMSRCPQLLCCSMEEVKTRVGFFLDMGMNEKDFGTMVFDYPRVLGYFTLEEMNQKVNYLKEFGLSNEDVGRLLAFKPQLMGCSIEERWKPLVKYLYYLGISRDGMKRMLVIKPMVFCVDLEQTIVPKVRFFQDIGIRDDAIGNMLVKFPPLLTYSLYKKIRPVVIFLMTKAGVSERNIAKAIALGPELLGCSIVNKLEINLKYLLSLGIRHRQLGEMIADFPMLLRYNIDLLRPKYKYLRRTMVRPLQDLIEFPRFFSYSLDDRIIPRHKVLVENRINFKLRYMLASTDEEFQKKVEAAVERRRKFESGLMGDNSQASDADSSEEETDVQFPETEIIVSSSPKTRFNFNSLGSGDSEDLN</sequence>
<dbReference type="InterPro" id="IPR038538">
    <property type="entry name" value="MTERF_sf"/>
</dbReference>
<gene>
    <name evidence="5" type="ORF">POPTR_009G116200</name>
</gene>
<dbReference type="InterPro" id="IPR003690">
    <property type="entry name" value="MTERF"/>
</dbReference>
<evidence type="ECO:0000256" key="2">
    <source>
        <dbReference type="ARBA" id="ARBA00022472"/>
    </source>
</evidence>
<dbReference type="GO" id="GO:0009507">
    <property type="term" value="C:chloroplast"/>
    <property type="evidence" value="ECO:0000318"/>
    <property type="project" value="GO_Central"/>
</dbReference>
<dbReference type="InParanoid" id="A0A2K1Z6F4"/>
<protein>
    <submittedName>
        <fullName evidence="5">Uncharacterized protein</fullName>
    </submittedName>
</protein>
<dbReference type="EMBL" id="CM009298">
    <property type="protein sequence ID" value="PNT20862.1"/>
    <property type="molecule type" value="Genomic_DNA"/>
</dbReference>
<dbReference type="Gene3D" id="1.25.70.10">
    <property type="entry name" value="Transcription termination factor 3, mitochondrial"/>
    <property type="match status" value="1"/>
</dbReference>
<evidence type="ECO:0000313" key="5">
    <source>
        <dbReference type="EMBL" id="PNT20862.1"/>
    </source>
</evidence>
<accession>A0A2K1Z6F4</accession>
<dbReference type="PANTHER" id="PTHR13068:SF98">
    <property type="entry name" value="TRANSCRIPTION TERMINATION FACTOR MTERF2, CHLOROPLASTIC"/>
    <property type="match status" value="1"/>
</dbReference>
<evidence type="ECO:0000256" key="3">
    <source>
        <dbReference type="ARBA" id="ARBA00022946"/>
    </source>
</evidence>
<dbReference type="SMART" id="SM00733">
    <property type="entry name" value="Mterf"/>
    <property type="match status" value="8"/>
</dbReference>
<keyword evidence="6" id="KW-1185">Reference proteome</keyword>
<dbReference type="STRING" id="3694.A0A2K1Z6F4"/>
<proteinExistence type="inferred from homology"/>
<dbReference type="GO" id="GO:0006353">
    <property type="term" value="P:DNA-templated transcription termination"/>
    <property type="evidence" value="ECO:0007669"/>
    <property type="project" value="UniProtKB-KW"/>
</dbReference>
<evidence type="ECO:0000313" key="6">
    <source>
        <dbReference type="Proteomes" id="UP000006729"/>
    </source>
</evidence>
<organism evidence="5 6">
    <name type="scientific">Populus trichocarpa</name>
    <name type="common">Western balsam poplar</name>
    <name type="synonym">Populus balsamifera subsp. trichocarpa</name>
    <dbReference type="NCBI Taxonomy" id="3694"/>
    <lineage>
        <taxon>Eukaryota</taxon>
        <taxon>Viridiplantae</taxon>
        <taxon>Streptophyta</taxon>
        <taxon>Embryophyta</taxon>
        <taxon>Tracheophyta</taxon>
        <taxon>Spermatophyta</taxon>
        <taxon>Magnoliopsida</taxon>
        <taxon>eudicotyledons</taxon>
        <taxon>Gunneridae</taxon>
        <taxon>Pentapetalae</taxon>
        <taxon>rosids</taxon>
        <taxon>fabids</taxon>
        <taxon>Malpighiales</taxon>
        <taxon>Salicaceae</taxon>
        <taxon>Saliceae</taxon>
        <taxon>Populus</taxon>
    </lineage>
</organism>
<evidence type="ECO:0000256" key="1">
    <source>
        <dbReference type="ARBA" id="ARBA00007692"/>
    </source>
</evidence>
<dbReference type="Proteomes" id="UP000006729">
    <property type="component" value="Chromosome 9"/>
</dbReference>
<keyword evidence="2" id="KW-0805">Transcription regulation</keyword>
<dbReference type="FunFam" id="1.25.70.10:FF:000009">
    <property type="entry name" value="BnaA09g42960D protein"/>
    <property type="match status" value="1"/>
</dbReference>
<reference evidence="5 6" key="1">
    <citation type="journal article" date="2006" name="Science">
        <title>The genome of black cottonwood, Populus trichocarpa (Torr. &amp; Gray).</title>
        <authorList>
            <person name="Tuskan G.A."/>
            <person name="Difazio S."/>
            <person name="Jansson S."/>
            <person name="Bohlmann J."/>
            <person name="Grigoriev I."/>
            <person name="Hellsten U."/>
            <person name="Putnam N."/>
            <person name="Ralph S."/>
            <person name="Rombauts S."/>
            <person name="Salamov A."/>
            <person name="Schein J."/>
            <person name="Sterck L."/>
            <person name="Aerts A."/>
            <person name="Bhalerao R.R."/>
            <person name="Bhalerao R.P."/>
            <person name="Blaudez D."/>
            <person name="Boerjan W."/>
            <person name="Brun A."/>
            <person name="Brunner A."/>
            <person name="Busov V."/>
            <person name="Campbell M."/>
            <person name="Carlson J."/>
            <person name="Chalot M."/>
            <person name="Chapman J."/>
            <person name="Chen G.L."/>
            <person name="Cooper D."/>
            <person name="Coutinho P.M."/>
            <person name="Couturier J."/>
            <person name="Covert S."/>
            <person name="Cronk Q."/>
            <person name="Cunningham R."/>
            <person name="Davis J."/>
            <person name="Degroeve S."/>
            <person name="Dejardin A."/>
            <person name="Depamphilis C."/>
            <person name="Detter J."/>
            <person name="Dirks B."/>
            <person name="Dubchak I."/>
            <person name="Duplessis S."/>
            <person name="Ehlting J."/>
            <person name="Ellis B."/>
            <person name="Gendler K."/>
            <person name="Goodstein D."/>
            <person name="Gribskov M."/>
            <person name="Grimwood J."/>
            <person name="Groover A."/>
            <person name="Gunter L."/>
            <person name="Hamberger B."/>
            <person name="Heinze B."/>
            <person name="Helariutta Y."/>
            <person name="Henrissat B."/>
            <person name="Holligan D."/>
            <person name="Holt R."/>
            <person name="Huang W."/>
            <person name="Islam-Faridi N."/>
            <person name="Jones S."/>
            <person name="Jones-Rhoades M."/>
            <person name="Jorgensen R."/>
            <person name="Joshi C."/>
            <person name="Kangasjarvi J."/>
            <person name="Karlsson J."/>
            <person name="Kelleher C."/>
            <person name="Kirkpatrick R."/>
            <person name="Kirst M."/>
            <person name="Kohler A."/>
            <person name="Kalluri U."/>
            <person name="Larimer F."/>
            <person name="Leebens-Mack J."/>
            <person name="Leple J.C."/>
            <person name="Locascio P."/>
            <person name="Lou Y."/>
            <person name="Lucas S."/>
            <person name="Martin F."/>
            <person name="Montanini B."/>
            <person name="Napoli C."/>
            <person name="Nelson D.R."/>
            <person name="Nelson C."/>
            <person name="Nieminen K."/>
            <person name="Nilsson O."/>
            <person name="Pereda V."/>
            <person name="Peter G."/>
            <person name="Philippe R."/>
            <person name="Pilate G."/>
            <person name="Poliakov A."/>
            <person name="Razumovskaya J."/>
            <person name="Richardson P."/>
            <person name="Rinaldi C."/>
            <person name="Ritland K."/>
            <person name="Rouze P."/>
            <person name="Ryaboy D."/>
            <person name="Schmutz J."/>
            <person name="Schrader J."/>
            <person name="Segerman B."/>
            <person name="Shin H."/>
            <person name="Siddiqui A."/>
            <person name="Sterky F."/>
            <person name="Terry A."/>
            <person name="Tsai C.J."/>
            <person name="Uberbacher E."/>
            <person name="Unneberg P."/>
            <person name="Vahala J."/>
            <person name="Wall K."/>
            <person name="Wessler S."/>
            <person name="Yang G."/>
            <person name="Yin T."/>
            <person name="Douglas C."/>
            <person name="Marra M."/>
            <person name="Sandberg G."/>
            <person name="Van de Peer Y."/>
            <person name="Rokhsar D."/>
        </authorList>
    </citation>
    <scope>NUCLEOTIDE SEQUENCE [LARGE SCALE GENOMIC DNA]</scope>
    <source>
        <strain evidence="6">cv. Nisqually</strain>
    </source>
</reference>
<name>A0A2K1Z6F4_POPTR</name>
<dbReference type="Pfam" id="PF02536">
    <property type="entry name" value="mTERF"/>
    <property type="match status" value="1"/>
</dbReference>
<dbReference type="FunCoup" id="A0A2K1Z6F4">
    <property type="interactions" value="1262"/>
</dbReference>
<keyword evidence="3" id="KW-0809">Transit peptide</keyword>
<feature type="region of interest" description="Disordered" evidence="4">
    <location>
        <begin position="623"/>
        <end position="647"/>
    </location>
</feature>
<dbReference type="ExpressionAtlas" id="A0A2K1Z6F4">
    <property type="expression patterns" value="baseline and differential"/>
</dbReference>
<keyword evidence="2" id="KW-0804">Transcription</keyword>
<dbReference type="AlphaFoldDB" id="A0A2K1Z6F4"/>
<feature type="region of interest" description="Disordered" evidence="4">
    <location>
        <begin position="28"/>
        <end position="58"/>
    </location>
</feature>
<dbReference type="PANTHER" id="PTHR13068">
    <property type="entry name" value="CGI-12 PROTEIN-RELATED"/>
    <property type="match status" value="1"/>
</dbReference>